<feature type="compositionally biased region" description="Polar residues" evidence="1">
    <location>
        <begin position="645"/>
        <end position="677"/>
    </location>
</feature>
<feature type="compositionally biased region" description="Low complexity" evidence="1">
    <location>
        <begin position="217"/>
        <end position="239"/>
    </location>
</feature>
<organism evidence="2 3">
    <name type="scientific">Emericellopsis cladophorae</name>
    <dbReference type="NCBI Taxonomy" id="2686198"/>
    <lineage>
        <taxon>Eukaryota</taxon>
        <taxon>Fungi</taxon>
        <taxon>Dikarya</taxon>
        <taxon>Ascomycota</taxon>
        <taxon>Pezizomycotina</taxon>
        <taxon>Sordariomycetes</taxon>
        <taxon>Hypocreomycetidae</taxon>
        <taxon>Hypocreales</taxon>
        <taxon>Bionectriaceae</taxon>
        <taxon>Emericellopsis</taxon>
    </lineage>
</organism>
<feature type="compositionally biased region" description="Gly residues" evidence="1">
    <location>
        <begin position="804"/>
        <end position="814"/>
    </location>
</feature>
<keyword evidence="3" id="KW-1185">Reference proteome</keyword>
<feature type="compositionally biased region" description="Polar residues" evidence="1">
    <location>
        <begin position="575"/>
        <end position="587"/>
    </location>
</feature>
<name>A0A9P9XWR5_9HYPO</name>
<dbReference type="EMBL" id="JAGIXG020000053">
    <property type="protein sequence ID" value="KAI6779048.1"/>
    <property type="molecule type" value="Genomic_DNA"/>
</dbReference>
<feature type="compositionally biased region" description="Pro residues" evidence="1">
    <location>
        <begin position="55"/>
        <end position="64"/>
    </location>
</feature>
<feature type="compositionally biased region" description="Basic residues" evidence="1">
    <location>
        <begin position="455"/>
        <end position="468"/>
    </location>
</feature>
<feature type="compositionally biased region" description="Low complexity" evidence="1">
    <location>
        <begin position="740"/>
        <end position="756"/>
    </location>
</feature>
<feature type="region of interest" description="Disordered" evidence="1">
    <location>
        <begin position="171"/>
        <end position="247"/>
    </location>
</feature>
<evidence type="ECO:0000313" key="3">
    <source>
        <dbReference type="Proteomes" id="UP001055219"/>
    </source>
</evidence>
<feature type="compositionally biased region" description="Basic and acidic residues" evidence="1">
    <location>
        <begin position="397"/>
        <end position="408"/>
    </location>
</feature>
<proteinExistence type="predicted"/>
<dbReference type="Proteomes" id="UP001055219">
    <property type="component" value="Unassembled WGS sequence"/>
</dbReference>
<feature type="compositionally biased region" description="Basic residues" evidence="1">
    <location>
        <begin position="383"/>
        <end position="396"/>
    </location>
</feature>
<accession>A0A9P9XWR5</accession>
<feature type="compositionally biased region" description="Polar residues" evidence="1">
    <location>
        <begin position="411"/>
        <end position="431"/>
    </location>
</feature>
<reference evidence="2" key="1">
    <citation type="journal article" date="2021" name="J Fungi (Basel)">
        <title>Genomic and Metabolomic Analyses of the Marine Fungus Emericellopsis cladophorae: Insights into Saltwater Adaptability Mechanisms and Its Biosynthetic Potential.</title>
        <authorList>
            <person name="Goncalves M.F.M."/>
            <person name="Hilario S."/>
            <person name="Van de Peer Y."/>
            <person name="Esteves A.C."/>
            <person name="Alves A."/>
        </authorList>
    </citation>
    <scope>NUCLEOTIDE SEQUENCE</scope>
    <source>
        <strain evidence="2">MUM 19.33</strain>
    </source>
</reference>
<reference evidence="2" key="2">
    <citation type="submission" date="2022-07" db="EMBL/GenBank/DDBJ databases">
        <authorList>
            <person name="Goncalves M.F.M."/>
            <person name="Hilario S."/>
            <person name="Van De Peer Y."/>
            <person name="Esteves A.C."/>
            <person name="Alves A."/>
        </authorList>
    </citation>
    <scope>NUCLEOTIDE SEQUENCE</scope>
    <source>
        <strain evidence="2">MUM 19.33</strain>
    </source>
</reference>
<dbReference type="AlphaFoldDB" id="A0A9P9XWR5"/>
<evidence type="ECO:0000313" key="2">
    <source>
        <dbReference type="EMBL" id="KAI6779048.1"/>
    </source>
</evidence>
<dbReference type="GeneID" id="75834737"/>
<sequence length="824" mass="87686">MAGGVSPSPGDSPRLSPGEQLAEESRLHRSETRDDRPTSDPRPVEQSASAQPTINPTPAPPPSTNPRSDTAPMASPPASHANAPQAGHATTEPPTQTTHASPMTAPPNSRPASTQSCPESAVTPGRSPSQPAQATAQSFSMKPVGRVKVAVPKALSTRPNIDRNFAVMQMGPSAPRSTAMADNRERAAQRSSEATQAAAMAGSSGNRPSHARHIWRPSSPKQQSASPAPQAQFKQSPFPLTFPSSQTTKDEQARMLTFLRSLHPVIVVDQLCKALAYFGGIPGAPPPPSIESFPHSLQGHGSGAFLVGWLSEIFPPADFTKPPFSNFPSNPAALTNVSDFAGPFDNGSTAAAVPAKPTAASATATAPATTQEASPPQADIPLRRKRGRPKGSKSKTPRKDKGIKKDLRLLQQATNDTDSLASTQTGPQPASQAPPETPTGTGAIAANPDADRPSSSKRGRPKGSRSRVKPVPTPNLPPGIGTQPYNPQQATSTANASLAPFAPMMATTSAPEAVMDDSRTQNQYSSAYADQPAHQKPHKSIAEATLSQHAQNWADPPADSPWVPMSPQQAARPAPQNSTHASVTQTVPPDARKRKSVQDAAPQALPELERRPHDQQYQQPSRSQRVDAGHNDQAKRRRVSGGPRSASTASNMSQNSNHGAAPMLSQTPSGNYTSGPNTRPAMGQNSQQPRPYHQPPPQYQQPPPPQQQQHHHHQQRQQQQQQQQQQQKQQQHNNAGNRGQQQYYPSSQPQSQYSQYKQASAGISSNNGNTETTGNREFSEYPASQTRYLSMQYAMSANNAVPGSQGGNGGGYTGQGVFDAFGRR</sequence>
<feature type="compositionally biased region" description="Low complexity" evidence="1">
    <location>
        <begin position="716"/>
        <end position="732"/>
    </location>
</feature>
<feature type="compositionally biased region" description="Pro residues" evidence="1">
    <location>
        <begin position="692"/>
        <end position="706"/>
    </location>
</feature>
<comment type="caution">
    <text evidence="2">The sequence shown here is derived from an EMBL/GenBank/DDBJ whole genome shotgun (WGS) entry which is preliminary data.</text>
</comment>
<feature type="region of interest" description="Disordered" evidence="1">
    <location>
        <begin position="349"/>
        <end position="778"/>
    </location>
</feature>
<dbReference type="OrthoDB" id="5243398at2759"/>
<feature type="compositionally biased region" description="Polar residues" evidence="1">
    <location>
        <begin position="483"/>
        <end position="496"/>
    </location>
</feature>
<feature type="compositionally biased region" description="Polar residues" evidence="1">
    <location>
        <begin position="92"/>
        <end position="103"/>
    </location>
</feature>
<feature type="compositionally biased region" description="Low complexity" evidence="1">
    <location>
        <begin position="349"/>
        <end position="377"/>
    </location>
</feature>
<protein>
    <submittedName>
        <fullName evidence="2">Uncharacterized protein</fullName>
    </submittedName>
</protein>
<feature type="compositionally biased region" description="Polar residues" evidence="1">
    <location>
        <begin position="126"/>
        <end position="140"/>
    </location>
</feature>
<feature type="compositionally biased region" description="Low complexity" evidence="1">
    <location>
        <begin position="766"/>
        <end position="775"/>
    </location>
</feature>
<feature type="compositionally biased region" description="Basic and acidic residues" evidence="1">
    <location>
        <begin position="624"/>
        <end position="634"/>
    </location>
</feature>
<dbReference type="RefSeq" id="XP_051359904.1">
    <property type="nucleotide sequence ID" value="XM_051509032.1"/>
</dbReference>
<gene>
    <name evidence="2" type="ORF">J7T54_008266</name>
</gene>
<feature type="region of interest" description="Disordered" evidence="1">
    <location>
        <begin position="1"/>
        <end position="145"/>
    </location>
</feature>
<feature type="region of interest" description="Disordered" evidence="1">
    <location>
        <begin position="798"/>
        <end position="824"/>
    </location>
</feature>
<evidence type="ECO:0000256" key="1">
    <source>
        <dbReference type="SAM" id="MobiDB-lite"/>
    </source>
</evidence>
<feature type="compositionally biased region" description="Basic and acidic residues" evidence="1">
    <location>
        <begin position="23"/>
        <end position="43"/>
    </location>
</feature>